<evidence type="ECO:0000259" key="3">
    <source>
        <dbReference type="Pfam" id="PF26130"/>
    </source>
</evidence>
<dbReference type="Pfam" id="PF10551">
    <property type="entry name" value="MULE"/>
    <property type="match status" value="1"/>
</dbReference>
<dbReference type="InterPro" id="IPR018289">
    <property type="entry name" value="MULE_transposase_dom"/>
</dbReference>
<dbReference type="OMA" id="HGHETVG"/>
<reference evidence="5" key="1">
    <citation type="journal article" date="2020" name="Plant J.">
        <title>Transposons played a major role in the diversification between the closely related almond and peach genomes: results from the almond genome sequence.</title>
        <authorList>
            <person name="Alioto T."/>
            <person name="Alexiou K.G."/>
            <person name="Bardil A."/>
            <person name="Barteri F."/>
            <person name="Castanera R."/>
            <person name="Cruz F."/>
            <person name="Dhingra A."/>
            <person name="Duval H."/>
            <person name="Fernandez I Marti A."/>
            <person name="Frias L."/>
            <person name="Galan B."/>
            <person name="Garcia J.L."/>
            <person name="Howad W."/>
            <person name="Gomez-Garrido J."/>
            <person name="Gut M."/>
            <person name="Julca I."/>
            <person name="Morata J."/>
            <person name="Puigdomenech P."/>
            <person name="Ribeca P."/>
            <person name="Rubio Cabetas M.J."/>
            <person name="Vlasova A."/>
            <person name="Wirthensohn M."/>
            <person name="Garcia-Mas J."/>
            <person name="Gabaldon T."/>
            <person name="Casacuberta J.M."/>
            <person name="Arus P."/>
        </authorList>
    </citation>
    <scope>NUCLEOTIDE SEQUENCE [LARGE SCALE GENOMIC DNA]</scope>
    <source>
        <strain evidence="5">cv. Texas</strain>
    </source>
</reference>
<dbReference type="Pfam" id="PF26130">
    <property type="entry name" value="PB1-like"/>
    <property type="match status" value="1"/>
</dbReference>
<gene>
    <name evidence="4" type="ORF">ALMOND_2B028591</name>
</gene>
<feature type="domain" description="MULE transposase" evidence="2">
    <location>
        <begin position="471"/>
        <end position="558"/>
    </location>
</feature>
<accession>A0A5E4G180</accession>
<evidence type="ECO:0000259" key="2">
    <source>
        <dbReference type="Pfam" id="PF10551"/>
    </source>
</evidence>
<dbReference type="EMBL" id="CABIKO010000295">
    <property type="protein sequence ID" value="VVA33585.1"/>
    <property type="molecule type" value="Genomic_DNA"/>
</dbReference>
<dbReference type="Gramene" id="VVA33585">
    <property type="protein sequence ID" value="VVA33585"/>
    <property type="gene ID" value="Prudul26B028591"/>
</dbReference>
<protein>
    <submittedName>
        <fullName evidence="4">PREDICTED: LOC107462923 isoform</fullName>
    </submittedName>
</protein>
<dbReference type="AlphaFoldDB" id="A0A5E4G180"/>
<dbReference type="PANTHER" id="PTHR31973:SF199">
    <property type="entry name" value="SWIM-TYPE DOMAIN-CONTAINING PROTEIN"/>
    <property type="match status" value="1"/>
</dbReference>
<name>A0A5E4G180_PRUDU</name>
<dbReference type="InterPro" id="IPR058594">
    <property type="entry name" value="PB1-like_dom_pln"/>
</dbReference>
<organism evidence="4 5">
    <name type="scientific">Prunus dulcis</name>
    <name type="common">Almond</name>
    <name type="synonym">Amygdalus dulcis</name>
    <dbReference type="NCBI Taxonomy" id="3755"/>
    <lineage>
        <taxon>Eukaryota</taxon>
        <taxon>Viridiplantae</taxon>
        <taxon>Streptophyta</taxon>
        <taxon>Embryophyta</taxon>
        <taxon>Tracheophyta</taxon>
        <taxon>Spermatophyta</taxon>
        <taxon>Magnoliopsida</taxon>
        <taxon>eudicotyledons</taxon>
        <taxon>Gunneridae</taxon>
        <taxon>Pentapetalae</taxon>
        <taxon>rosids</taxon>
        <taxon>fabids</taxon>
        <taxon>Rosales</taxon>
        <taxon>Rosaceae</taxon>
        <taxon>Amygdaloideae</taxon>
        <taxon>Amygdaleae</taxon>
        <taxon>Prunus</taxon>
    </lineage>
</organism>
<dbReference type="InParanoid" id="A0A5E4G180"/>
<dbReference type="PANTHER" id="PTHR31973">
    <property type="entry name" value="POLYPROTEIN, PUTATIVE-RELATED"/>
    <property type="match status" value="1"/>
</dbReference>
<feature type="region of interest" description="Disordered" evidence="1">
    <location>
        <begin position="226"/>
        <end position="313"/>
    </location>
</feature>
<feature type="non-terminal residue" evidence="4">
    <location>
        <position position="558"/>
    </location>
</feature>
<evidence type="ECO:0000313" key="4">
    <source>
        <dbReference type="EMBL" id="VVA33585.1"/>
    </source>
</evidence>
<proteinExistence type="predicted"/>
<dbReference type="Proteomes" id="UP000327085">
    <property type="component" value="Chromosome 6"/>
</dbReference>
<feature type="non-terminal residue" evidence="4">
    <location>
        <position position="1"/>
    </location>
</feature>
<sequence length="558" mass="62003">IYDRVTLELHHGGMFENGVYKGGKVCYLDNVVDDFLSLLDLRKIGKELGYTIDVSKIEQTMEIRYRKAGEKDGNILELITSDSKVVEMVGCMPCNRVLVLYYTDLENSNGNGLGTQASAAWPSLDSAEYNYDADVENHGKGVTLHAFNEPGDADAYVEVGNEEENEVAATENGEENKAAATENGEVGNEGENEENDAQFVDSDYEFSEQEDEVLVAENVVVGGASGEANAGENIGPSVQANAGENVEPTVQPHGHETVGPTYDAPGEVSSDGANTSDLDTGSDEEDQDQGNGEEKGKRKKKKLPKLKENRREVDLRNPEFRMGMRFANKKVLKEAVEEYAILHDKRESTFVIKTMSLEHTCGRVDKLKYASSKWICNRYSKKLKRDTDLDVKSLQEDVLDDYCMNVTRHQIYRAKKRAKLMIEGSYKEQYARLRDYAEELKKANKGSTVVIQTEQVGAQAIFLRMYVCLAVIGLDGCHVKGPYPGQILTAVGVDGNNGSFPIAYAVVEIESKQSWIWFLRLLIEDLKITNGLSYVFISDKQKGLIPAIETLLPTVEHR</sequence>
<evidence type="ECO:0000313" key="5">
    <source>
        <dbReference type="Proteomes" id="UP000327085"/>
    </source>
</evidence>
<evidence type="ECO:0000256" key="1">
    <source>
        <dbReference type="SAM" id="MobiDB-lite"/>
    </source>
</evidence>
<feature type="region of interest" description="Disordered" evidence="1">
    <location>
        <begin position="163"/>
        <end position="194"/>
    </location>
</feature>
<feature type="domain" description="PB1-like" evidence="3">
    <location>
        <begin position="3"/>
        <end position="102"/>
    </location>
</feature>